<evidence type="ECO:0000313" key="2">
    <source>
        <dbReference type="EMBL" id="KAK2151744.1"/>
    </source>
</evidence>
<feature type="region of interest" description="Disordered" evidence="1">
    <location>
        <begin position="106"/>
        <end position="263"/>
    </location>
</feature>
<dbReference type="SUPFAM" id="SSF101967">
    <property type="entry name" value="Adhesin YadA, collagen-binding domain"/>
    <property type="match status" value="1"/>
</dbReference>
<dbReference type="AlphaFoldDB" id="A0AAD9JEK1"/>
<feature type="compositionally biased region" description="Polar residues" evidence="1">
    <location>
        <begin position="356"/>
        <end position="368"/>
    </location>
</feature>
<feature type="compositionally biased region" description="Basic and acidic residues" evidence="1">
    <location>
        <begin position="217"/>
        <end position="237"/>
    </location>
</feature>
<name>A0AAD9JEK1_9ANNE</name>
<proteinExistence type="predicted"/>
<accession>A0AAD9JEK1</accession>
<feature type="compositionally biased region" description="Basic and acidic residues" evidence="1">
    <location>
        <begin position="118"/>
        <end position="183"/>
    </location>
</feature>
<reference evidence="2" key="1">
    <citation type="journal article" date="2023" name="Mol. Biol. Evol.">
        <title>Third-Generation Sequencing Reveals the Adaptive Role of the Epigenome in Three Deep-Sea Polychaetes.</title>
        <authorList>
            <person name="Perez M."/>
            <person name="Aroh O."/>
            <person name="Sun Y."/>
            <person name="Lan Y."/>
            <person name="Juniper S.K."/>
            <person name="Young C.R."/>
            <person name="Angers B."/>
            <person name="Qian P.Y."/>
        </authorList>
    </citation>
    <scope>NUCLEOTIDE SEQUENCE</scope>
    <source>
        <strain evidence="2">P08H-3</strain>
    </source>
</reference>
<dbReference type="Proteomes" id="UP001208570">
    <property type="component" value="Unassembled WGS sequence"/>
</dbReference>
<gene>
    <name evidence="2" type="ORF">LSH36_353g09023</name>
</gene>
<feature type="compositionally biased region" description="Basic and acidic residues" evidence="1">
    <location>
        <begin position="346"/>
        <end position="355"/>
    </location>
</feature>
<dbReference type="EMBL" id="JAODUP010000353">
    <property type="protein sequence ID" value="KAK2151744.1"/>
    <property type="molecule type" value="Genomic_DNA"/>
</dbReference>
<organism evidence="2 3">
    <name type="scientific">Paralvinella palmiformis</name>
    <dbReference type="NCBI Taxonomy" id="53620"/>
    <lineage>
        <taxon>Eukaryota</taxon>
        <taxon>Metazoa</taxon>
        <taxon>Spiralia</taxon>
        <taxon>Lophotrochozoa</taxon>
        <taxon>Annelida</taxon>
        <taxon>Polychaeta</taxon>
        <taxon>Sedentaria</taxon>
        <taxon>Canalipalpata</taxon>
        <taxon>Terebellida</taxon>
        <taxon>Terebelliformia</taxon>
        <taxon>Alvinellidae</taxon>
        <taxon>Paralvinella</taxon>
    </lineage>
</organism>
<dbReference type="InterPro" id="IPR011049">
    <property type="entry name" value="Serralysin-like_metalloprot_C"/>
</dbReference>
<feature type="compositionally biased region" description="Basic and acidic residues" evidence="1">
    <location>
        <begin position="247"/>
        <end position="258"/>
    </location>
</feature>
<sequence>VLIWLFVADDVLESIKRFNQINEDALYEVIDWYTRVLQMTENKGFVASEAYGRLAYVYKTLLNNETCAKLYEDRRIELGDTNQANSYDHPGPSWGEEDLPVARYKSNRKNQGLGMNKPIKEDNKRDTGENKLDTGKNRQDTGKNRQDTGDNKQDTGENKRDTEENKQDTGENKLDTGENKQHIGEINQDTEDNKLDTGDIKQDPGKYKQDTGNNKQDTGDNKLETGDNRQDTGENKLETGNNNQDTGENKQDTGDNKLEVTGNNLYTGENTLCTDNNSHVPEGNDSKVQKIDSKLNKRERGRYLRNDTFLEEERTSNRQLVNHGMKDLRVEEKQEAPEDMVVKRKDYEQPEDKTLKLNQRTKNCSPHQSLKRTEGKSTVKRRPSLFFCGCGRKSYDD</sequence>
<feature type="non-terminal residue" evidence="2">
    <location>
        <position position="397"/>
    </location>
</feature>
<feature type="compositionally biased region" description="Basic and acidic residues" evidence="1">
    <location>
        <begin position="191"/>
        <end position="209"/>
    </location>
</feature>
<evidence type="ECO:0000256" key="1">
    <source>
        <dbReference type="SAM" id="MobiDB-lite"/>
    </source>
</evidence>
<protein>
    <submittedName>
        <fullName evidence="2">Uncharacterized protein</fullName>
    </submittedName>
</protein>
<comment type="caution">
    <text evidence="2">The sequence shown here is derived from an EMBL/GenBank/DDBJ whole genome shotgun (WGS) entry which is preliminary data.</text>
</comment>
<keyword evidence="3" id="KW-1185">Reference proteome</keyword>
<feature type="region of interest" description="Disordered" evidence="1">
    <location>
        <begin position="346"/>
        <end position="378"/>
    </location>
</feature>
<evidence type="ECO:0000313" key="3">
    <source>
        <dbReference type="Proteomes" id="UP001208570"/>
    </source>
</evidence>